<comment type="subcellular location">
    <subcellularLocation>
        <location evidence="16">Cell membrane</location>
        <topology evidence="16">Multi-pass membrane protein</topology>
    </subcellularLocation>
    <subcellularLocation>
        <location evidence="1">Membrane</location>
        <topology evidence="1">Multi-pass membrane protein</topology>
    </subcellularLocation>
</comment>
<keyword evidence="6" id="KW-0479">Metal-binding</keyword>
<evidence type="ECO:0000256" key="3">
    <source>
        <dbReference type="ARBA" id="ARBA00022448"/>
    </source>
</evidence>
<keyword evidence="5 16" id="KW-0812">Transmembrane</keyword>
<feature type="transmembrane region" description="Helical" evidence="16">
    <location>
        <begin position="282"/>
        <end position="304"/>
    </location>
</feature>
<evidence type="ECO:0000256" key="16">
    <source>
        <dbReference type="RuleBase" id="RU362083"/>
    </source>
</evidence>
<name>A0AAJ6VC13_POPEU</name>
<dbReference type="Pfam" id="PF00702">
    <property type="entry name" value="Hydrolase"/>
    <property type="match status" value="1"/>
</dbReference>
<evidence type="ECO:0000256" key="6">
    <source>
        <dbReference type="ARBA" id="ARBA00022723"/>
    </source>
</evidence>
<dbReference type="InterPro" id="IPR023298">
    <property type="entry name" value="ATPase_P-typ_TM_dom_sf"/>
</dbReference>
<keyword evidence="11 16" id="KW-1278">Translocase</keyword>
<dbReference type="NCBIfam" id="TIGR01647">
    <property type="entry name" value="ATPase-IIIA_H"/>
    <property type="match status" value="1"/>
</dbReference>
<dbReference type="GO" id="GO:0120029">
    <property type="term" value="P:proton export across plasma membrane"/>
    <property type="evidence" value="ECO:0007669"/>
    <property type="project" value="UniProtKB-UniRule"/>
</dbReference>
<reference evidence="19" key="1">
    <citation type="submission" date="2025-08" db="UniProtKB">
        <authorList>
            <consortium name="RefSeq"/>
        </authorList>
    </citation>
    <scope>IDENTIFICATION</scope>
</reference>
<dbReference type="SUPFAM" id="SSF81665">
    <property type="entry name" value="Calcium ATPase, transmembrane domain M"/>
    <property type="match status" value="1"/>
</dbReference>
<dbReference type="InterPro" id="IPR036412">
    <property type="entry name" value="HAD-like_sf"/>
</dbReference>
<dbReference type="InterPro" id="IPR018303">
    <property type="entry name" value="ATPase_P-typ_P_site"/>
</dbReference>
<dbReference type="GO" id="GO:0016887">
    <property type="term" value="F:ATP hydrolysis activity"/>
    <property type="evidence" value="ECO:0007669"/>
    <property type="project" value="InterPro"/>
</dbReference>
<dbReference type="FunFam" id="1.20.1110.10:FF:000045">
    <property type="entry name" value="ATPase 4 plasma membrane-type"/>
    <property type="match status" value="1"/>
</dbReference>
<accession>A0AAJ6VC13</accession>
<dbReference type="GO" id="GO:0008553">
    <property type="term" value="F:P-type proton-exporting transporter activity"/>
    <property type="evidence" value="ECO:0007669"/>
    <property type="project" value="UniProtKB-UniRule"/>
</dbReference>
<dbReference type="SUPFAM" id="SSF56784">
    <property type="entry name" value="HAD-like"/>
    <property type="match status" value="1"/>
</dbReference>
<dbReference type="InterPro" id="IPR001757">
    <property type="entry name" value="P_typ_ATPase"/>
</dbReference>
<dbReference type="FunFam" id="2.70.150.10:FF:000004">
    <property type="entry name" value="Plasma membrane ATPase"/>
    <property type="match status" value="1"/>
</dbReference>
<dbReference type="Gene3D" id="3.40.50.1000">
    <property type="entry name" value="HAD superfamily/HAD-like"/>
    <property type="match status" value="1"/>
</dbReference>
<dbReference type="CDD" id="cd02076">
    <property type="entry name" value="P-type_ATPase_H"/>
    <property type="match status" value="1"/>
</dbReference>
<dbReference type="GeneID" id="105140044"/>
<dbReference type="GO" id="GO:0046872">
    <property type="term" value="F:metal ion binding"/>
    <property type="evidence" value="ECO:0007669"/>
    <property type="project" value="UniProtKB-KW"/>
</dbReference>
<keyword evidence="8 16" id="KW-0375">Hydrogen ion transport</keyword>
<dbReference type="EC" id="7.1.2.1" evidence="16"/>
<evidence type="ECO:0000256" key="4">
    <source>
        <dbReference type="ARBA" id="ARBA00022553"/>
    </source>
</evidence>
<dbReference type="Pfam" id="PF00690">
    <property type="entry name" value="Cation_ATPase_N"/>
    <property type="match status" value="1"/>
</dbReference>
<keyword evidence="4" id="KW-0597">Phosphoprotein</keyword>
<organism evidence="18 19">
    <name type="scientific">Populus euphratica</name>
    <name type="common">Euphrates poplar</name>
    <dbReference type="NCBI Taxonomy" id="75702"/>
    <lineage>
        <taxon>Eukaryota</taxon>
        <taxon>Viridiplantae</taxon>
        <taxon>Streptophyta</taxon>
        <taxon>Embryophyta</taxon>
        <taxon>Tracheophyta</taxon>
        <taxon>Spermatophyta</taxon>
        <taxon>Magnoliopsida</taxon>
        <taxon>eudicotyledons</taxon>
        <taxon>Gunneridae</taxon>
        <taxon>Pentapetalae</taxon>
        <taxon>rosids</taxon>
        <taxon>fabids</taxon>
        <taxon>Malpighiales</taxon>
        <taxon>Salicaceae</taxon>
        <taxon>Saliceae</taxon>
        <taxon>Populus</taxon>
    </lineage>
</organism>
<sequence length="822" mass="89896">MSSKGGISLEEIKNESVDLERIPIEEVFEQLKCSREGLTSDEGANRLQVFGPNKLEEKKESKILKFLGFMWNPLSWVMEAAALMAIVLANGDGRPPDWQDFVGIVVLLLINSTISFIEENNAGNAAAALMAGLAPKTKVLRDGRWSEQDAAILVPGDIISIKLGDIVPADARLLEGDPLKIDQSALTGESLPVTKNPSDEVFSGSTCKQGEIEAVVIATGVHTFFGKAAHLVDSTNQVGHFQKVLTAIGNFCICSIAIGIIIEIVVMYPIQKRKYRDGIDNLLVLLIGGIPIAMPTVLSVTMAIGSHRLSQQGAITKRMTAIEEMAGMDVLCSDKTGTLTLNKLTVDKSLIEVFAKGVEKEHVMLLAARASRTENQDAIDAAIVGMLADPKEARAGIREVHFLPFNPVDKRTALTYIDSNGNWHRASKGAPEQILTLCNCKEDVKRKVHSVIDKFAERGLRSLGVARQEVPEKSKDAPGAPWQLVGLLPLFDPPRHDSAETIRRALHLGVNVKMITGDQLAIAKETGRRLGMGTNMYPSSSLLGQDKDAAIAALPVDELIEKADGFAGVFPEHKYEIVKRLQERKHICGMTGDGVNDAPALKKADIGIAVADATDAARGASDIVLTEPGLSVIISAVLTSRAIFQRMKNYTIYAVSITIRIVFGFMFIALIWKFDFAPFMVLIIAILNDGTIMTISKDRVKPSPLPDSWKLKEIFSTGVVLGGYLALMTVLFFWIMKDTDFFSDKFGVRSLRDSKYEMMAALYLQVSIVSQALIFVTRSRSWSFVERPGLLLVSAFVVAQLVRIHPIRLSLLKTTLPTMLNY</sequence>
<gene>
    <name evidence="19" type="primary">LOC105140044</name>
</gene>
<evidence type="ECO:0000256" key="11">
    <source>
        <dbReference type="ARBA" id="ARBA00022967"/>
    </source>
</evidence>
<keyword evidence="14 16" id="KW-0472">Membrane</keyword>
<dbReference type="Gene3D" id="1.20.1110.10">
    <property type="entry name" value="Calcium-transporting ATPase, transmembrane domain"/>
    <property type="match status" value="1"/>
</dbReference>
<dbReference type="Gene3D" id="2.70.150.10">
    <property type="entry name" value="Calcium-transporting ATPase, cytoplasmic transduction domain A"/>
    <property type="match status" value="1"/>
</dbReference>
<keyword evidence="7 16" id="KW-0547">Nucleotide-binding</keyword>
<evidence type="ECO:0000259" key="17">
    <source>
        <dbReference type="SMART" id="SM00831"/>
    </source>
</evidence>
<evidence type="ECO:0000256" key="14">
    <source>
        <dbReference type="ARBA" id="ARBA00023136"/>
    </source>
</evidence>
<dbReference type="GO" id="GO:0005524">
    <property type="term" value="F:ATP binding"/>
    <property type="evidence" value="ECO:0007669"/>
    <property type="project" value="UniProtKB-UniRule"/>
</dbReference>
<feature type="transmembrane region" description="Helical" evidence="16">
    <location>
        <begin position="244"/>
        <end position="270"/>
    </location>
</feature>
<dbReference type="InterPro" id="IPR008250">
    <property type="entry name" value="ATPase_P-typ_transduc_dom_A_sf"/>
</dbReference>
<keyword evidence="18" id="KW-1185">Reference proteome</keyword>
<dbReference type="SFLD" id="SFLDS00003">
    <property type="entry name" value="Haloacid_Dehalogenase"/>
    <property type="match status" value="1"/>
</dbReference>
<keyword evidence="9 16" id="KW-0067">ATP-binding</keyword>
<dbReference type="SMART" id="SM00831">
    <property type="entry name" value="Cation_ATPase_N"/>
    <property type="match status" value="1"/>
</dbReference>
<dbReference type="InterPro" id="IPR023214">
    <property type="entry name" value="HAD_sf"/>
</dbReference>
<dbReference type="Pfam" id="PF00122">
    <property type="entry name" value="E1-E2_ATPase"/>
    <property type="match status" value="1"/>
</dbReference>
<evidence type="ECO:0000256" key="12">
    <source>
        <dbReference type="ARBA" id="ARBA00022989"/>
    </source>
</evidence>
<keyword evidence="12 16" id="KW-1133">Transmembrane helix</keyword>
<dbReference type="GO" id="GO:0005886">
    <property type="term" value="C:plasma membrane"/>
    <property type="evidence" value="ECO:0007669"/>
    <property type="project" value="UniProtKB-SubCell"/>
</dbReference>
<evidence type="ECO:0000256" key="2">
    <source>
        <dbReference type="ARBA" id="ARBA00008804"/>
    </source>
</evidence>
<dbReference type="PRINTS" id="PR00120">
    <property type="entry name" value="HATPASE"/>
</dbReference>
<feature type="transmembrane region" description="Helical" evidence="16">
    <location>
        <begin position="715"/>
        <end position="736"/>
    </location>
</feature>
<feature type="transmembrane region" description="Helical" evidence="16">
    <location>
        <begin position="66"/>
        <end position="89"/>
    </location>
</feature>
<dbReference type="InterPro" id="IPR006534">
    <property type="entry name" value="P-type_ATPase_IIIA"/>
</dbReference>
<evidence type="ECO:0000256" key="13">
    <source>
        <dbReference type="ARBA" id="ARBA00023065"/>
    </source>
</evidence>
<dbReference type="Proteomes" id="UP000694918">
    <property type="component" value="Unplaced"/>
</dbReference>
<evidence type="ECO:0000256" key="15">
    <source>
        <dbReference type="ARBA" id="ARBA00048122"/>
    </source>
</evidence>
<comment type="catalytic activity">
    <reaction evidence="15 16">
        <text>ATP + H2O + H(+)(in) = ADP + phosphate + 2 H(+)(out)</text>
        <dbReference type="Rhea" id="RHEA:20852"/>
        <dbReference type="ChEBI" id="CHEBI:15377"/>
        <dbReference type="ChEBI" id="CHEBI:15378"/>
        <dbReference type="ChEBI" id="CHEBI:30616"/>
        <dbReference type="ChEBI" id="CHEBI:43474"/>
        <dbReference type="ChEBI" id="CHEBI:456216"/>
        <dbReference type="EC" id="7.1.2.1"/>
    </reaction>
</comment>
<evidence type="ECO:0000256" key="10">
    <source>
        <dbReference type="ARBA" id="ARBA00022842"/>
    </source>
</evidence>
<dbReference type="PROSITE" id="PS00154">
    <property type="entry name" value="ATPASE_E1_E2"/>
    <property type="match status" value="1"/>
</dbReference>
<dbReference type="PANTHER" id="PTHR42861">
    <property type="entry name" value="CALCIUM-TRANSPORTING ATPASE"/>
    <property type="match status" value="1"/>
</dbReference>
<proteinExistence type="inferred from homology"/>
<evidence type="ECO:0000256" key="1">
    <source>
        <dbReference type="ARBA" id="ARBA00004141"/>
    </source>
</evidence>
<dbReference type="SFLD" id="SFLDG00002">
    <property type="entry name" value="C1.7:_P-type_atpase_like"/>
    <property type="match status" value="1"/>
</dbReference>
<dbReference type="FunFam" id="3.40.1110.10:FF:000004">
    <property type="entry name" value="Plasma membrane ATPase"/>
    <property type="match status" value="1"/>
</dbReference>
<feature type="transmembrane region" description="Helical" evidence="16">
    <location>
        <begin position="789"/>
        <end position="807"/>
    </location>
</feature>
<feature type="transmembrane region" description="Helical" evidence="16">
    <location>
        <begin position="101"/>
        <end position="117"/>
    </location>
</feature>
<dbReference type="InterPro" id="IPR044492">
    <property type="entry name" value="P_typ_ATPase_HD_dom"/>
</dbReference>
<dbReference type="InterPro" id="IPR023299">
    <property type="entry name" value="ATPase_P-typ_cyto_dom_N"/>
</dbReference>
<dbReference type="AlphaFoldDB" id="A0AAJ6VC13"/>
<comment type="similarity">
    <text evidence="2 16">Belongs to the cation transport ATPase (P-type) (TC 3.A.3) family. Type IIIA subfamily.</text>
</comment>
<feature type="domain" description="Cation-transporting P-type ATPase N-terminal" evidence="17">
    <location>
        <begin position="18"/>
        <end position="90"/>
    </location>
</feature>
<evidence type="ECO:0000313" key="18">
    <source>
        <dbReference type="Proteomes" id="UP000694918"/>
    </source>
</evidence>
<dbReference type="NCBIfam" id="TIGR01494">
    <property type="entry name" value="ATPase_P-type"/>
    <property type="match status" value="2"/>
</dbReference>
<dbReference type="PRINTS" id="PR00119">
    <property type="entry name" value="CATATPASE"/>
</dbReference>
<feature type="transmembrane region" description="Helical" evidence="16">
    <location>
        <begin position="650"/>
        <end position="670"/>
    </location>
</feature>
<dbReference type="InterPro" id="IPR004014">
    <property type="entry name" value="ATPase_P-typ_cation-transptr_N"/>
</dbReference>
<keyword evidence="3 16" id="KW-0813">Transport</keyword>
<feature type="transmembrane region" description="Helical" evidence="16">
    <location>
        <begin position="756"/>
        <end position="777"/>
    </location>
</feature>
<keyword evidence="13 16" id="KW-0406">Ion transport</keyword>
<keyword evidence="10 16" id="KW-0460">Magnesium</keyword>
<dbReference type="InterPro" id="IPR059000">
    <property type="entry name" value="ATPase_P-type_domA"/>
</dbReference>
<dbReference type="SUPFAM" id="SSF81653">
    <property type="entry name" value="Calcium ATPase, transduction domain A"/>
    <property type="match status" value="1"/>
</dbReference>
<evidence type="ECO:0000256" key="5">
    <source>
        <dbReference type="ARBA" id="ARBA00022692"/>
    </source>
</evidence>
<dbReference type="RefSeq" id="XP_011045013.1">
    <property type="nucleotide sequence ID" value="XM_011046711.1"/>
</dbReference>
<protein>
    <recommendedName>
        <fullName evidence="16">Plasma membrane ATPase</fullName>
        <ecNumber evidence="16">7.1.2.1</ecNumber>
    </recommendedName>
</protein>
<evidence type="ECO:0000256" key="7">
    <source>
        <dbReference type="ARBA" id="ARBA00022741"/>
    </source>
</evidence>
<evidence type="ECO:0000256" key="9">
    <source>
        <dbReference type="ARBA" id="ARBA00022840"/>
    </source>
</evidence>
<dbReference type="SFLD" id="SFLDF00027">
    <property type="entry name" value="p-type_atpase"/>
    <property type="match status" value="1"/>
</dbReference>
<evidence type="ECO:0000256" key="8">
    <source>
        <dbReference type="ARBA" id="ARBA00022781"/>
    </source>
</evidence>
<dbReference type="Gene3D" id="3.40.1110.10">
    <property type="entry name" value="Calcium-transporting ATPase, cytoplasmic domain N"/>
    <property type="match status" value="1"/>
</dbReference>
<evidence type="ECO:0000313" key="19">
    <source>
        <dbReference type="RefSeq" id="XP_011045013.1"/>
    </source>
</evidence>
<dbReference type="FunFam" id="3.40.50.1000:FF:000211">
    <property type="entry name" value="Plasma membrane ATPase"/>
    <property type="match status" value="1"/>
</dbReference>